<dbReference type="CDD" id="cd14656">
    <property type="entry name" value="Imelysin-like_EfeO"/>
    <property type="match status" value="1"/>
</dbReference>
<comment type="subcellular location">
    <subcellularLocation>
        <location evidence="1">Periplasm</location>
    </subcellularLocation>
</comment>
<dbReference type="InterPro" id="IPR050894">
    <property type="entry name" value="EfeM/EfeO_iron_uptake"/>
</dbReference>
<dbReference type="NCBIfam" id="NF041757">
    <property type="entry name" value="EfeO"/>
    <property type="match status" value="1"/>
</dbReference>
<proteinExistence type="inferred from homology"/>
<dbReference type="Pfam" id="PF09375">
    <property type="entry name" value="Peptidase_M75"/>
    <property type="match status" value="1"/>
</dbReference>
<evidence type="ECO:0000313" key="7">
    <source>
        <dbReference type="EMBL" id="RKW71409.1"/>
    </source>
</evidence>
<feature type="domain" description="Imelysin-like" evidence="5">
    <location>
        <begin position="148"/>
        <end position="386"/>
    </location>
</feature>
<evidence type="ECO:0000259" key="5">
    <source>
        <dbReference type="Pfam" id="PF09375"/>
    </source>
</evidence>
<dbReference type="InterPro" id="IPR018976">
    <property type="entry name" value="Imelysin-like"/>
</dbReference>
<evidence type="ECO:0000256" key="2">
    <source>
        <dbReference type="ARBA" id="ARBA00005989"/>
    </source>
</evidence>
<dbReference type="InterPro" id="IPR028096">
    <property type="entry name" value="EfeO_Cupredoxin"/>
</dbReference>
<dbReference type="InterPro" id="IPR034981">
    <property type="entry name" value="Imelysin-like_EfeO/Algp7"/>
</dbReference>
<evidence type="ECO:0000313" key="8">
    <source>
        <dbReference type="Proteomes" id="UP000273119"/>
    </source>
</evidence>
<dbReference type="RefSeq" id="WP_121483672.1">
    <property type="nucleotide sequence ID" value="NZ_QQXL01000001.1"/>
</dbReference>
<protein>
    <submittedName>
        <fullName evidence="7">PbrT family lead (Pb2+) uptake porter</fullName>
    </submittedName>
</protein>
<comment type="caution">
    <text evidence="7">The sequence shown here is derived from an EMBL/GenBank/DDBJ whole genome shotgun (WGS) entry which is preliminary data.</text>
</comment>
<dbReference type="EMBL" id="QQXL01000001">
    <property type="protein sequence ID" value="RKW71409.1"/>
    <property type="molecule type" value="Genomic_DNA"/>
</dbReference>
<gene>
    <name evidence="7" type="ORF">DWQ67_00715</name>
</gene>
<dbReference type="GO" id="GO:0042597">
    <property type="term" value="C:periplasmic space"/>
    <property type="evidence" value="ECO:0007669"/>
    <property type="project" value="UniProtKB-SubCell"/>
</dbReference>
<feature type="chain" id="PRO_5038687225" evidence="4">
    <location>
        <begin position="21"/>
        <end position="394"/>
    </location>
</feature>
<evidence type="ECO:0000259" key="6">
    <source>
        <dbReference type="Pfam" id="PF13473"/>
    </source>
</evidence>
<dbReference type="Proteomes" id="UP000273119">
    <property type="component" value="Unassembled WGS sequence"/>
</dbReference>
<accession>A0A496PLR2</accession>
<dbReference type="Gene3D" id="1.20.1420.20">
    <property type="entry name" value="M75 peptidase, HXXE motif"/>
    <property type="match status" value="1"/>
</dbReference>
<name>A0A496PLR2_9MICC</name>
<evidence type="ECO:0000256" key="1">
    <source>
        <dbReference type="ARBA" id="ARBA00004418"/>
    </source>
</evidence>
<dbReference type="PANTHER" id="PTHR39192">
    <property type="entry name" value="IRON UPTAKE SYSTEM COMPONENT EFEO"/>
    <property type="match status" value="1"/>
</dbReference>
<reference evidence="7 8" key="1">
    <citation type="submission" date="2018-07" db="EMBL/GenBank/DDBJ databases">
        <title>Arthrobacter sp. nov., isolated from raw cow's milk with high bacterial count.</title>
        <authorList>
            <person name="Hahne J."/>
            <person name="Isele D."/>
            <person name="Lipski A."/>
        </authorList>
    </citation>
    <scope>NUCLEOTIDE SEQUENCE [LARGE SCALE GENOMIC DNA]</scope>
    <source>
        <strain evidence="7 8">JZ R-183</strain>
    </source>
</reference>
<dbReference type="Pfam" id="PF13473">
    <property type="entry name" value="Cupredoxin_1"/>
    <property type="match status" value="1"/>
</dbReference>
<sequence length="394" mass="42562">MKKSLLAPVGVVAVAALLLTGCTDNTKTSAAAASSSDGVITVSESETECKVGAAEAPSGQVTFRITNTGSKVNEFELLAADGLRILGELENIGPGVTRDLQMQVEPGDYQVACVPGMIGAGTRLPFKISDSGAKVEVSADRAQLQKDAVTGYTSYVKAQSAQLLTGTQEFVKAFKAGDEAKAKELYAKTRTHFERIEPVAESFGDLDPAMDLRLPDVESGTEWTGWHRAERDLWPDKGYKAMTEAERKKIGDKLMSDTQKLYDLVYSSDFKIDVNTIGNGAMGLMDEVAATKVTGEEEFYSRTDLYDFASNVDGARVAFETLEPLLKNSGDDELIAQLKEKFTAVQTLLAKYKDGEGYVSYDKLTKDQVKELADSVNALSEPLSKLTKAAVKVK</sequence>
<feature type="domain" description="EfeO-type cupredoxin-like" evidence="6">
    <location>
        <begin position="26"/>
        <end position="114"/>
    </location>
</feature>
<dbReference type="InterPro" id="IPR053377">
    <property type="entry name" value="Iron_uptake_EfeM/EfeO"/>
</dbReference>
<dbReference type="PROSITE" id="PS51257">
    <property type="entry name" value="PROKAR_LIPOPROTEIN"/>
    <property type="match status" value="1"/>
</dbReference>
<dbReference type="InterPro" id="IPR038352">
    <property type="entry name" value="Imelysin_sf"/>
</dbReference>
<feature type="signal peptide" evidence="4">
    <location>
        <begin position="1"/>
        <end position="20"/>
    </location>
</feature>
<keyword evidence="8" id="KW-1185">Reference proteome</keyword>
<evidence type="ECO:0000256" key="3">
    <source>
        <dbReference type="ARBA" id="ARBA00022729"/>
    </source>
</evidence>
<comment type="similarity">
    <text evidence="2">Belongs to the EfeM/EfeO family.</text>
</comment>
<organism evidence="7 8">
    <name type="scientific">Galactobacter caseinivorans</name>
    <dbReference type="NCBI Taxonomy" id="2676123"/>
    <lineage>
        <taxon>Bacteria</taxon>
        <taxon>Bacillati</taxon>
        <taxon>Actinomycetota</taxon>
        <taxon>Actinomycetes</taxon>
        <taxon>Micrococcales</taxon>
        <taxon>Micrococcaceae</taxon>
        <taxon>Galactobacter</taxon>
    </lineage>
</organism>
<evidence type="ECO:0000256" key="4">
    <source>
        <dbReference type="SAM" id="SignalP"/>
    </source>
</evidence>
<dbReference type="AlphaFoldDB" id="A0A496PLR2"/>
<keyword evidence="3 4" id="KW-0732">Signal</keyword>
<dbReference type="PANTHER" id="PTHR39192:SF1">
    <property type="entry name" value="IRON UPTAKE SYSTEM COMPONENT EFEO"/>
    <property type="match status" value="1"/>
</dbReference>